<dbReference type="SMART" id="SM00855">
    <property type="entry name" value="PGAM"/>
    <property type="match status" value="1"/>
</dbReference>
<evidence type="ECO:0008006" key="5">
    <source>
        <dbReference type="Google" id="ProtNLM"/>
    </source>
</evidence>
<dbReference type="InterPro" id="IPR013078">
    <property type="entry name" value="His_Pase_superF_clade-1"/>
</dbReference>
<dbReference type="EMBL" id="SIDB01000009">
    <property type="protein sequence ID" value="KAI3428708.1"/>
    <property type="molecule type" value="Genomic_DNA"/>
</dbReference>
<dbReference type="AlphaFoldDB" id="A0A9D4TLD5"/>
<evidence type="ECO:0000256" key="1">
    <source>
        <dbReference type="ARBA" id="ARBA00038362"/>
    </source>
</evidence>
<dbReference type="InterPro" id="IPR050275">
    <property type="entry name" value="PGM_Phosphatase"/>
</dbReference>
<dbReference type="Pfam" id="PF00300">
    <property type="entry name" value="His_Phos_1"/>
    <property type="match status" value="2"/>
</dbReference>
<organism evidence="3 4">
    <name type="scientific">Chlorella vulgaris</name>
    <name type="common">Green alga</name>
    <dbReference type="NCBI Taxonomy" id="3077"/>
    <lineage>
        <taxon>Eukaryota</taxon>
        <taxon>Viridiplantae</taxon>
        <taxon>Chlorophyta</taxon>
        <taxon>core chlorophytes</taxon>
        <taxon>Trebouxiophyceae</taxon>
        <taxon>Chlorellales</taxon>
        <taxon>Chlorellaceae</taxon>
        <taxon>Chlorella clade</taxon>
        <taxon>Chlorella</taxon>
    </lineage>
</organism>
<dbReference type="InterPro" id="IPR001345">
    <property type="entry name" value="PG/BPGM_mutase_AS"/>
</dbReference>
<dbReference type="Gene3D" id="3.40.50.1240">
    <property type="entry name" value="Phosphoglycerate mutase-like"/>
    <property type="match status" value="1"/>
</dbReference>
<dbReference type="GO" id="GO:0005829">
    <property type="term" value="C:cytosol"/>
    <property type="evidence" value="ECO:0007669"/>
    <property type="project" value="TreeGrafter"/>
</dbReference>
<reference evidence="3" key="1">
    <citation type="journal article" date="2019" name="Plant J.">
        <title>Chlorella vulgaris genome assembly and annotation reveals the molecular basis for metabolic acclimation to high light conditions.</title>
        <authorList>
            <person name="Cecchin M."/>
            <person name="Marcolungo L."/>
            <person name="Rossato M."/>
            <person name="Girolomoni L."/>
            <person name="Cosentino E."/>
            <person name="Cuine S."/>
            <person name="Li-Beisson Y."/>
            <person name="Delledonne M."/>
            <person name="Ballottari M."/>
        </authorList>
    </citation>
    <scope>NUCLEOTIDE SEQUENCE</scope>
    <source>
        <strain evidence="3">211/11P</strain>
    </source>
</reference>
<evidence type="ECO:0000256" key="2">
    <source>
        <dbReference type="PIRSR" id="PIRSR613078-2"/>
    </source>
</evidence>
<feature type="binding site" evidence="2">
    <location>
        <position position="84"/>
    </location>
    <ligand>
        <name>substrate</name>
    </ligand>
</feature>
<dbReference type="GO" id="GO:0016791">
    <property type="term" value="F:phosphatase activity"/>
    <property type="evidence" value="ECO:0007669"/>
    <property type="project" value="TreeGrafter"/>
</dbReference>
<gene>
    <name evidence="3" type="ORF">D9Q98_007532</name>
</gene>
<sequence length="280" mass="29197">MRAKRAAAQDQQRSAKALKQMGGEECELVLVRHGETPWNVEHRLQGQLLPGPGLTERGRHQAEVLAKRLQHERFHRILSSDLLRAVQTAELVAAAQQLAADGDGTNGSSSKDSKAGNAAAAAGEGAAAAAVETDPSLRERCLGALQGLTLAQAAQQQPLAYAALHTRSHSGAPPRGAPETLDELDARVTAALDSLAVQHPGQRLLVVTHGGFLHAVQKRANGGHVSAGSSSLNAAIHTIRIEPPRLPHSRSLWAVVRWGDVDHLGEAGALASGFGGGSAG</sequence>
<dbReference type="PANTHER" id="PTHR48100:SF44">
    <property type="entry name" value="PHOSPHATASE C1620.13-RELATED"/>
    <property type="match status" value="1"/>
</dbReference>
<feature type="binding site" evidence="2">
    <location>
        <begin position="32"/>
        <end position="39"/>
    </location>
    <ligand>
        <name>substrate</name>
    </ligand>
</feature>
<evidence type="ECO:0000313" key="3">
    <source>
        <dbReference type="EMBL" id="KAI3428708.1"/>
    </source>
</evidence>
<keyword evidence="4" id="KW-1185">Reference proteome</keyword>
<evidence type="ECO:0000313" key="4">
    <source>
        <dbReference type="Proteomes" id="UP001055712"/>
    </source>
</evidence>
<protein>
    <recommendedName>
        <fullName evidence="5">Phosphoglycerate mutase</fullName>
    </recommendedName>
</protein>
<comment type="caution">
    <text evidence="3">The sequence shown here is derived from an EMBL/GenBank/DDBJ whole genome shotgun (WGS) entry which is preliminary data.</text>
</comment>
<name>A0A9D4TLD5_CHLVU</name>
<dbReference type="InterPro" id="IPR029033">
    <property type="entry name" value="His_PPase_superfam"/>
</dbReference>
<dbReference type="CDD" id="cd07067">
    <property type="entry name" value="HP_PGM_like"/>
    <property type="match status" value="1"/>
</dbReference>
<comment type="similarity">
    <text evidence="1">Belongs to the phosphoglycerate mutase family.</text>
</comment>
<dbReference type="PROSITE" id="PS00175">
    <property type="entry name" value="PG_MUTASE"/>
    <property type="match status" value="1"/>
</dbReference>
<reference evidence="3" key="2">
    <citation type="submission" date="2020-11" db="EMBL/GenBank/DDBJ databases">
        <authorList>
            <person name="Cecchin M."/>
            <person name="Marcolungo L."/>
            <person name="Rossato M."/>
            <person name="Girolomoni L."/>
            <person name="Cosentino E."/>
            <person name="Cuine S."/>
            <person name="Li-Beisson Y."/>
            <person name="Delledonne M."/>
            <person name="Ballottari M."/>
        </authorList>
    </citation>
    <scope>NUCLEOTIDE SEQUENCE</scope>
    <source>
        <strain evidence="3">211/11P</strain>
        <tissue evidence="3">Whole cell</tissue>
    </source>
</reference>
<dbReference type="PANTHER" id="PTHR48100">
    <property type="entry name" value="BROAD-SPECIFICITY PHOSPHATASE YOR283W-RELATED"/>
    <property type="match status" value="1"/>
</dbReference>
<dbReference type="OrthoDB" id="515572at2759"/>
<dbReference type="Proteomes" id="UP001055712">
    <property type="component" value="Unassembled WGS sequence"/>
</dbReference>
<dbReference type="SUPFAM" id="SSF53254">
    <property type="entry name" value="Phosphoglycerate mutase-like"/>
    <property type="match status" value="1"/>
</dbReference>
<proteinExistence type="inferred from homology"/>
<accession>A0A9D4TLD5</accession>